<reference evidence="1" key="2">
    <citation type="submission" date="2023-05" db="EMBL/GenBank/DDBJ databases">
        <authorList>
            <person name="Fouks B."/>
        </authorList>
    </citation>
    <scope>NUCLEOTIDE SEQUENCE</scope>
    <source>
        <strain evidence="1">Stay&amp;Tobe</strain>
        <tissue evidence="1">Testes</tissue>
    </source>
</reference>
<comment type="caution">
    <text evidence="1">The sequence shown here is derived from an EMBL/GenBank/DDBJ whole genome shotgun (WGS) entry which is preliminary data.</text>
</comment>
<dbReference type="Proteomes" id="UP001233999">
    <property type="component" value="Unassembled WGS sequence"/>
</dbReference>
<feature type="non-terminal residue" evidence="1">
    <location>
        <position position="1"/>
    </location>
</feature>
<gene>
    <name evidence="1" type="ORF">L9F63_020791</name>
</gene>
<proteinExistence type="predicted"/>
<protein>
    <submittedName>
        <fullName evidence="1">Uncharacterized protein</fullName>
    </submittedName>
</protein>
<feature type="non-terminal residue" evidence="1">
    <location>
        <position position="164"/>
    </location>
</feature>
<evidence type="ECO:0000313" key="1">
    <source>
        <dbReference type="EMBL" id="KAJ9584870.1"/>
    </source>
</evidence>
<dbReference type="AlphaFoldDB" id="A0AAD7ZQ92"/>
<name>A0AAD7ZQ92_DIPPU</name>
<dbReference type="EMBL" id="JASPKZ010007347">
    <property type="protein sequence ID" value="KAJ9584870.1"/>
    <property type="molecule type" value="Genomic_DNA"/>
</dbReference>
<organism evidence="1 2">
    <name type="scientific">Diploptera punctata</name>
    <name type="common">Pacific beetle cockroach</name>
    <dbReference type="NCBI Taxonomy" id="6984"/>
    <lineage>
        <taxon>Eukaryota</taxon>
        <taxon>Metazoa</taxon>
        <taxon>Ecdysozoa</taxon>
        <taxon>Arthropoda</taxon>
        <taxon>Hexapoda</taxon>
        <taxon>Insecta</taxon>
        <taxon>Pterygota</taxon>
        <taxon>Neoptera</taxon>
        <taxon>Polyneoptera</taxon>
        <taxon>Dictyoptera</taxon>
        <taxon>Blattodea</taxon>
        <taxon>Blaberoidea</taxon>
        <taxon>Blaberidae</taxon>
        <taxon>Diplopterinae</taxon>
        <taxon>Diploptera</taxon>
    </lineage>
</organism>
<reference evidence="1" key="1">
    <citation type="journal article" date="2023" name="IScience">
        <title>Live-bearing cockroach genome reveals convergent evolutionary mechanisms linked to viviparity in insects and beyond.</title>
        <authorList>
            <person name="Fouks B."/>
            <person name="Harrison M.C."/>
            <person name="Mikhailova A.A."/>
            <person name="Marchal E."/>
            <person name="English S."/>
            <person name="Carruthers M."/>
            <person name="Jennings E.C."/>
            <person name="Chiamaka E.L."/>
            <person name="Frigard R.A."/>
            <person name="Pippel M."/>
            <person name="Attardo G.M."/>
            <person name="Benoit J.B."/>
            <person name="Bornberg-Bauer E."/>
            <person name="Tobe S.S."/>
        </authorList>
    </citation>
    <scope>NUCLEOTIDE SEQUENCE</scope>
    <source>
        <strain evidence="1">Stay&amp;Tobe</strain>
    </source>
</reference>
<accession>A0AAD7ZQ92</accession>
<evidence type="ECO:0000313" key="2">
    <source>
        <dbReference type="Proteomes" id="UP001233999"/>
    </source>
</evidence>
<sequence>AKNGRHVVKVIWEDEVEVKKETLRKKLTDIYCEEYEGQPTSSLITGVEKVIAKFKIFIQVMQSTLNMYMKKIMFYRHRIGSIMNSLSSSVYRSTSRTREIIVCSWNCLDISNVSTSMISCYDVYTGQVYTRFLRLDFTKYKVLLQKEYLNRFSLLNYVLKWDPE</sequence>
<keyword evidence="2" id="KW-1185">Reference proteome</keyword>